<evidence type="ECO:0000259" key="14">
    <source>
        <dbReference type="Pfam" id="PF12633"/>
    </source>
</evidence>
<keyword evidence="10" id="KW-0456">Lyase</keyword>
<evidence type="ECO:0000313" key="15">
    <source>
        <dbReference type="EMBL" id="SPT69258.1"/>
    </source>
</evidence>
<gene>
    <name evidence="15" type="ORF">NCTC13093_00624</name>
</gene>
<name>A0A2X0VIG5_9GAMM</name>
<evidence type="ECO:0000256" key="1">
    <source>
        <dbReference type="ARBA" id="ARBA00001593"/>
    </source>
</evidence>
<keyword evidence="8" id="KW-0067">ATP-binding</keyword>
<evidence type="ECO:0000256" key="11">
    <source>
        <dbReference type="ARBA" id="ARBA00032597"/>
    </source>
</evidence>
<dbReference type="PANTHER" id="PTHR38760">
    <property type="entry name" value="ADENYLATE CYCLASE"/>
    <property type="match status" value="1"/>
</dbReference>
<dbReference type="InterPro" id="IPR024685">
    <property type="entry name" value="Adenylate_cyclase_1_N"/>
</dbReference>
<proteinExistence type="inferred from homology"/>
<evidence type="ECO:0000256" key="7">
    <source>
        <dbReference type="ARBA" id="ARBA00022741"/>
    </source>
</evidence>
<evidence type="ECO:0000256" key="6">
    <source>
        <dbReference type="ARBA" id="ARBA00022490"/>
    </source>
</evidence>
<evidence type="ECO:0000256" key="3">
    <source>
        <dbReference type="ARBA" id="ARBA00007901"/>
    </source>
</evidence>
<evidence type="ECO:0000256" key="12">
    <source>
        <dbReference type="ARBA" id="ARBA00032637"/>
    </source>
</evidence>
<evidence type="ECO:0000256" key="10">
    <source>
        <dbReference type="ARBA" id="ARBA00023239"/>
    </source>
</evidence>
<dbReference type="PIRSF" id="PIRSF001444">
    <property type="entry name" value="Adenylate_cycl"/>
    <property type="match status" value="1"/>
</dbReference>
<dbReference type="Pfam" id="PF01295">
    <property type="entry name" value="Adenylate_cycl"/>
    <property type="match status" value="1"/>
</dbReference>
<dbReference type="EC" id="4.6.1.1" evidence="4"/>
<accession>A0A2X0VIG5</accession>
<dbReference type="InterPro" id="IPR024686">
    <property type="entry name" value="Adenylate_cyclase_1_CS"/>
</dbReference>
<dbReference type="AlphaFoldDB" id="A0A2X0VIG5"/>
<protein>
    <recommendedName>
        <fullName evidence="5">Adenylate cyclase</fullName>
        <ecNumber evidence="4">4.6.1.1</ecNumber>
    </recommendedName>
    <alternativeName>
        <fullName evidence="11">ATP pyrophosphate-lyase</fullName>
    </alternativeName>
    <alternativeName>
        <fullName evidence="12">Adenylyl cyclase</fullName>
    </alternativeName>
</protein>
<dbReference type="RefSeq" id="WP_113743441.1">
    <property type="nucleotide sequence ID" value="NZ_UAPV01000001.1"/>
</dbReference>
<evidence type="ECO:0000256" key="9">
    <source>
        <dbReference type="ARBA" id="ARBA00022998"/>
    </source>
</evidence>
<evidence type="ECO:0000256" key="4">
    <source>
        <dbReference type="ARBA" id="ARBA00012201"/>
    </source>
</evidence>
<dbReference type="GO" id="GO:0006171">
    <property type="term" value="P:cAMP biosynthetic process"/>
    <property type="evidence" value="ECO:0007669"/>
    <property type="project" value="UniProtKB-KW"/>
</dbReference>
<comment type="similarity">
    <text evidence="3 13">Belongs to the adenylyl cyclase class-1 family.</text>
</comment>
<evidence type="ECO:0000256" key="13">
    <source>
        <dbReference type="RuleBase" id="RU004184"/>
    </source>
</evidence>
<evidence type="ECO:0000256" key="8">
    <source>
        <dbReference type="ARBA" id="ARBA00022840"/>
    </source>
</evidence>
<sequence length="833" mass="95287">MNKAEDGAVTVLKERFENYMRVNKERITVASRILSSASLHIMDILPCLLHFNHPKIPCYVPGSVPCGIDCFKPSASQQRYVLEQTHDENFFKNNTQKCSIYGLFAMGSTSSIGQGARSDLDVWVCVKSGLDEESLYLLNQKCKFISTLAKALDVDVNLFVTPEDRFTRGIHDCLDNDNCGSAQNLLLLDEFYRSAIYLAGRYLIWYMISSDQEREDYTASVQKAYDSGAFNKDEWFDFGPVTITQPAEYFGSALWLLYKGIDSPFKATVKILLMESYSADFPSTRLLCTVFKDNLHKGCGFGLDLDPYYLMYRKVAEYLIRKNDLQRLLLVRMCFYLKIYEGLNGISSGRVLHIKKELLKSFRDKWQWGYARTELVESSDSWKIDFVQKLYDILFRSLIKSYRELLSFSVRQGIEYAITSDDAGILSRKLFVAFDRYEGKINVLASDFTKSLEEANITFLCPSRGSLCKPGWHVFPAPANSVAMLETNVAYIHEKISSCIAWSCFNGLLTSNTQVDVAGNAGDVSPKKIKSLAYDIKHYLMSRRHRANDLQLQRPREIRACLVILNFEQDETSYARVSSPDLNMGSSLCYGRNRNCLVGSIDLILINSWGELRSIPLPSGEEGVVKLIVTLILLSRISAFKKSGQITDIVRVCCYAGEHRDLIRFDVESLIRRVFMLQDKDNDGEGYSFDVGINTYLAKNSGERGIRVSRYAGFSGEDLDVYITSDFAMRPEFFLQVPPIVERFSTLGIMQYFFVPEINRAWRIIIVNEHNEVEIYKHYVGSRSVLVNAINRFYIKQTEDHKDTDYMHFNLPQYFVLSQDLKHIHPFTINIDA</sequence>
<evidence type="ECO:0000313" key="16">
    <source>
        <dbReference type="Proteomes" id="UP000250086"/>
    </source>
</evidence>
<keyword evidence="6" id="KW-0963">Cytoplasm</keyword>
<feature type="domain" description="Adenylate cyclase class-I N-terminal" evidence="14">
    <location>
        <begin position="17"/>
        <end position="206"/>
    </location>
</feature>
<dbReference type="EMBL" id="UAPV01000001">
    <property type="protein sequence ID" value="SPT69258.1"/>
    <property type="molecule type" value="Genomic_DNA"/>
</dbReference>
<keyword evidence="16" id="KW-1185">Reference proteome</keyword>
<dbReference type="GO" id="GO:0005737">
    <property type="term" value="C:cytoplasm"/>
    <property type="evidence" value="ECO:0007669"/>
    <property type="project" value="UniProtKB-SubCell"/>
</dbReference>
<dbReference type="InterPro" id="IPR000274">
    <property type="entry name" value="Adenylate_cyclase_1"/>
</dbReference>
<organism evidence="15 16">
    <name type="scientific">Anaerobiospirillum thomasii</name>
    <dbReference type="NCBI Taxonomy" id="179995"/>
    <lineage>
        <taxon>Bacteria</taxon>
        <taxon>Pseudomonadati</taxon>
        <taxon>Pseudomonadota</taxon>
        <taxon>Gammaproteobacteria</taxon>
        <taxon>Aeromonadales</taxon>
        <taxon>Succinivibrionaceae</taxon>
        <taxon>Anaerobiospirillum</taxon>
    </lineage>
</organism>
<comment type="subcellular location">
    <subcellularLocation>
        <location evidence="2">Cytoplasm</location>
    </subcellularLocation>
</comment>
<dbReference type="PANTHER" id="PTHR38760:SF1">
    <property type="entry name" value="ADENYLATE CYCLASE"/>
    <property type="match status" value="1"/>
</dbReference>
<dbReference type="GO" id="GO:0004016">
    <property type="term" value="F:adenylate cyclase activity"/>
    <property type="evidence" value="ECO:0007669"/>
    <property type="project" value="UniProtKB-EC"/>
</dbReference>
<keyword evidence="9" id="KW-0115">cAMP biosynthesis</keyword>
<keyword evidence="7" id="KW-0547">Nucleotide-binding</keyword>
<evidence type="ECO:0000256" key="2">
    <source>
        <dbReference type="ARBA" id="ARBA00004496"/>
    </source>
</evidence>
<dbReference type="Proteomes" id="UP000250086">
    <property type="component" value="Unassembled WGS sequence"/>
</dbReference>
<comment type="catalytic activity">
    <reaction evidence="1">
        <text>ATP = 3',5'-cyclic AMP + diphosphate</text>
        <dbReference type="Rhea" id="RHEA:15389"/>
        <dbReference type="ChEBI" id="CHEBI:30616"/>
        <dbReference type="ChEBI" id="CHEBI:33019"/>
        <dbReference type="ChEBI" id="CHEBI:58165"/>
        <dbReference type="EC" id="4.6.1.1"/>
    </reaction>
</comment>
<dbReference type="PROSITE" id="PS01092">
    <property type="entry name" value="ADENYLATE_CYCLASE_1_1"/>
    <property type="match status" value="1"/>
</dbReference>
<dbReference type="GO" id="GO:0005524">
    <property type="term" value="F:ATP binding"/>
    <property type="evidence" value="ECO:0007669"/>
    <property type="project" value="UniProtKB-KW"/>
</dbReference>
<evidence type="ECO:0000256" key="5">
    <source>
        <dbReference type="ARBA" id="ARBA00021420"/>
    </source>
</evidence>
<dbReference type="Pfam" id="PF12633">
    <property type="entry name" value="Adenyl_cycl_N"/>
    <property type="match status" value="1"/>
</dbReference>
<reference evidence="15 16" key="1">
    <citation type="submission" date="2018-06" db="EMBL/GenBank/DDBJ databases">
        <authorList>
            <consortium name="Pathogen Informatics"/>
            <person name="Doyle S."/>
        </authorList>
    </citation>
    <scope>NUCLEOTIDE SEQUENCE [LARGE SCALE GENOMIC DNA]</scope>
    <source>
        <strain evidence="15 16">NCTC13093</strain>
    </source>
</reference>